<keyword evidence="2" id="KW-1185">Reference proteome</keyword>
<dbReference type="EMBL" id="JBEHCU010013215">
    <property type="protein sequence ID" value="KAL1374604.1"/>
    <property type="molecule type" value="Genomic_DNA"/>
</dbReference>
<proteinExistence type="predicted"/>
<protein>
    <recommendedName>
        <fullName evidence="3">C2H2-type domain-containing protein</fullName>
    </recommendedName>
</protein>
<comment type="caution">
    <text evidence="1">The sequence shown here is derived from an EMBL/GenBank/DDBJ whole genome shotgun (WGS) entry which is preliminary data.</text>
</comment>
<gene>
    <name evidence="1" type="ORF">pipiens_018002</name>
</gene>
<reference evidence="1 2" key="1">
    <citation type="submission" date="2024-05" db="EMBL/GenBank/DDBJ databases">
        <title>Culex pipiens pipiens assembly and annotation.</title>
        <authorList>
            <person name="Alout H."/>
            <person name="Durand T."/>
        </authorList>
    </citation>
    <scope>NUCLEOTIDE SEQUENCE [LARGE SCALE GENOMIC DNA]</scope>
    <source>
        <strain evidence="1">HA-2024</strain>
        <tissue evidence="1">Whole body</tissue>
    </source>
</reference>
<evidence type="ECO:0000313" key="1">
    <source>
        <dbReference type="EMBL" id="KAL1374604.1"/>
    </source>
</evidence>
<evidence type="ECO:0008006" key="3">
    <source>
        <dbReference type="Google" id="ProtNLM"/>
    </source>
</evidence>
<name>A0ABD1CF22_CULPP</name>
<evidence type="ECO:0000313" key="2">
    <source>
        <dbReference type="Proteomes" id="UP001562425"/>
    </source>
</evidence>
<dbReference type="Gene3D" id="3.30.160.60">
    <property type="entry name" value="Classic Zinc Finger"/>
    <property type="match status" value="1"/>
</dbReference>
<dbReference type="Proteomes" id="UP001562425">
    <property type="component" value="Unassembled WGS sequence"/>
</dbReference>
<organism evidence="1 2">
    <name type="scientific">Culex pipiens pipiens</name>
    <name type="common">Northern house mosquito</name>
    <dbReference type="NCBI Taxonomy" id="38569"/>
    <lineage>
        <taxon>Eukaryota</taxon>
        <taxon>Metazoa</taxon>
        <taxon>Ecdysozoa</taxon>
        <taxon>Arthropoda</taxon>
        <taxon>Hexapoda</taxon>
        <taxon>Insecta</taxon>
        <taxon>Pterygota</taxon>
        <taxon>Neoptera</taxon>
        <taxon>Endopterygota</taxon>
        <taxon>Diptera</taxon>
        <taxon>Nematocera</taxon>
        <taxon>Culicoidea</taxon>
        <taxon>Culicidae</taxon>
        <taxon>Culicinae</taxon>
        <taxon>Culicini</taxon>
        <taxon>Culex</taxon>
        <taxon>Culex</taxon>
    </lineage>
</organism>
<accession>A0ABD1CF22</accession>
<dbReference type="AlphaFoldDB" id="A0ABD1CF22"/>
<sequence>MPDLVMPCLVHAPESLLQVPIIPYCRRFKMIVRSPILEGQALDPEVERCDDCVATGSKQVEGAPNGCAEEVESTSCRAEIAGEPRRLVHARFEPHKSNLCKRSFLNETTIKEHVQQFHSLELTETSCVVCGKLCKNHNAMLKHAGNTRGNGPAMESTAAPSVANRLKRHMVSHRNKTVRCEICSEDSRVGDLRDADSAGRQSPTEEHCKSCEHNAKLTYNDLNWDKFPAGTDRRLSTSTSLPAARRLIGMFTVWMKA</sequence>